<comment type="catalytic activity">
    <reaction evidence="10 11">
        <text>a quinone + NADH + 5 H(+)(in) = a quinol + NAD(+) + 4 H(+)(out)</text>
        <dbReference type="Rhea" id="RHEA:57888"/>
        <dbReference type="ChEBI" id="CHEBI:15378"/>
        <dbReference type="ChEBI" id="CHEBI:24646"/>
        <dbReference type="ChEBI" id="CHEBI:57540"/>
        <dbReference type="ChEBI" id="CHEBI:57945"/>
        <dbReference type="ChEBI" id="CHEBI:132124"/>
    </reaction>
</comment>
<evidence type="ECO:0000256" key="8">
    <source>
        <dbReference type="ARBA" id="ARBA00023027"/>
    </source>
</evidence>
<dbReference type="InterPro" id="IPR006656">
    <property type="entry name" value="Mopterin_OxRdtase"/>
</dbReference>
<evidence type="ECO:0000256" key="7">
    <source>
        <dbReference type="ARBA" id="ARBA00023014"/>
    </source>
</evidence>
<evidence type="ECO:0000256" key="10">
    <source>
        <dbReference type="ARBA" id="ARBA00047712"/>
    </source>
</evidence>
<dbReference type="CDD" id="cd00207">
    <property type="entry name" value="fer2"/>
    <property type="match status" value="1"/>
</dbReference>
<dbReference type="EMBL" id="JH600070">
    <property type="protein sequence ID" value="EIJ42758.1"/>
    <property type="molecule type" value="Genomic_DNA"/>
</dbReference>
<dbReference type="FunFam" id="3.30.70.20:FF:000002">
    <property type="entry name" value="NADH-ubiquinone oxidoreductase 75 kDa subunit"/>
    <property type="match status" value="1"/>
</dbReference>
<keyword evidence="6 11" id="KW-0408">Iron</keyword>
<dbReference type="GO" id="GO:0008137">
    <property type="term" value="F:NADH dehydrogenase (ubiquinone) activity"/>
    <property type="evidence" value="ECO:0007669"/>
    <property type="project" value="UniProtKB-UniRule"/>
</dbReference>
<dbReference type="InterPro" id="IPR010228">
    <property type="entry name" value="NADH_UbQ_OxRdtase_Gsu"/>
</dbReference>
<dbReference type="GO" id="GO:0046872">
    <property type="term" value="F:metal ion binding"/>
    <property type="evidence" value="ECO:0007669"/>
    <property type="project" value="UniProtKB-UniRule"/>
</dbReference>
<keyword evidence="16" id="KW-1185">Reference proteome</keyword>
<dbReference type="InterPro" id="IPR054351">
    <property type="entry name" value="NADH_UbQ_OxRdtase_ferredoxin"/>
</dbReference>
<dbReference type="GO" id="GO:0016020">
    <property type="term" value="C:membrane"/>
    <property type="evidence" value="ECO:0007669"/>
    <property type="project" value="InterPro"/>
</dbReference>
<keyword evidence="11" id="KW-0001">2Fe-2S</keyword>
<evidence type="ECO:0000256" key="9">
    <source>
        <dbReference type="ARBA" id="ARBA00026021"/>
    </source>
</evidence>
<keyword evidence="3 11" id="KW-0004">4Fe-4S</keyword>
<dbReference type="Gene3D" id="3.30.70.20">
    <property type="match status" value="1"/>
</dbReference>
<dbReference type="AlphaFoldDB" id="I3CGL5"/>
<evidence type="ECO:0000259" key="12">
    <source>
        <dbReference type="PROSITE" id="PS51085"/>
    </source>
</evidence>
<dbReference type="GO" id="GO:0048038">
    <property type="term" value="F:quinone binding"/>
    <property type="evidence" value="ECO:0007669"/>
    <property type="project" value="UniProtKB-UniRule"/>
</dbReference>
<evidence type="ECO:0000256" key="5">
    <source>
        <dbReference type="ARBA" id="ARBA00022967"/>
    </source>
</evidence>
<dbReference type="InterPro" id="IPR000283">
    <property type="entry name" value="NADH_UbQ_OxRdtase_75kDa_su_CS"/>
</dbReference>
<dbReference type="FunFam" id="3.10.20.740:FF:000001">
    <property type="entry name" value="NADH-quinone oxidoreductase subunit G"/>
    <property type="match status" value="1"/>
</dbReference>
<dbReference type="Pfam" id="PF22117">
    <property type="entry name" value="Fer4_Nqo3"/>
    <property type="match status" value="1"/>
</dbReference>
<dbReference type="CDD" id="cd02772">
    <property type="entry name" value="MopB_NDH-1_NuoG2"/>
    <property type="match status" value="1"/>
</dbReference>
<evidence type="ECO:0000256" key="3">
    <source>
        <dbReference type="ARBA" id="ARBA00022485"/>
    </source>
</evidence>
<feature type="domain" description="4Fe-4S Mo/W bis-MGD-type" evidence="13">
    <location>
        <begin position="215"/>
        <end position="271"/>
    </location>
</feature>
<dbReference type="GO" id="GO:0016651">
    <property type="term" value="F:oxidoreductase activity, acting on NAD(P)H"/>
    <property type="evidence" value="ECO:0007669"/>
    <property type="project" value="InterPro"/>
</dbReference>
<accession>I3CGL5</accession>
<evidence type="ECO:0000313" key="15">
    <source>
        <dbReference type="EMBL" id="EIJ42758.1"/>
    </source>
</evidence>
<gene>
    <name evidence="15" type="ORF">BegalDRAFT_1884</name>
</gene>
<comment type="cofactor">
    <cofactor evidence="1 11">
        <name>[4Fe-4S] cluster</name>
        <dbReference type="ChEBI" id="CHEBI:49883"/>
    </cofactor>
</comment>
<organism evidence="15 16">
    <name type="scientific">Beggiatoa alba B18LD</name>
    <dbReference type="NCBI Taxonomy" id="395493"/>
    <lineage>
        <taxon>Bacteria</taxon>
        <taxon>Pseudomonadati</taxon>
        <taxon>Pseudomonadota</taxon>
        <taxon>Gammaproteobacteria</taxon>
        <taxon>Thiotrichales</taxon>
        <taxon>Thiotrichaceae</taxon>
        <taxon>Beggiatoa</taxon>
    </lineage>
</organism>
<evidence type="ECO:0000256" key="1">
    <source>
        <dbReference type="ARBA" id="ARBA00001966"/>
    </source>
</evidence>
<dbReference type="eggNOG" id="COG1034">
    <property type="taxonomic scope" value="Bacteria"/>
</dbReference>
<keyword evidence="4 11" id="KW-0479">Metal-binding</keyword>
<dbReference type="PROSITE" id="PS51669">
    <property type="entry name" value="4FE4S_MOW_BIS_MGD"/>
    <property type="match status" value="1"/>
</dbReference>
<dbReference type="InterPro" id="IPR019574">
    <property type="entry name" value="NADH_UbQ_OxRdtase_Gsu_4Fe4S-bd"/>
</dbReference>
<name>I3CGL5_9GAMM</name>
<dbReference type="RefSeq" id="WP_002685983.1">
    <property type="nucleotide sequence ID" value="NZ_JH600070.1"/>
</dbReference>
<dbReference type="PROSITE" id="PS00642">
    <property type="entry name" value="COMPLEX1_75K_2"/>
    <property type="match status" value="1"/>
</dbReference>
<dbReference type="Gene3D" id="3.40.50.740">
    <property type="match status" value="2"/>
</dbReference>
<feature type="domain" description="4Fe-4S His(Cys)3-ligated-type" evidence="14">
    <location>
        <begin position="78"/>
        <end position="117"/>
    </location>
</feature>
<dbReference type="PANTHER" id="PTHR43105">
    <property type="entry name" value="RESPIRATORY NITRATE REDUCTASE"/>
    <property type="match status" value="1"/>
</dbReference>
<dbReference type="PROSITE" id="PS51085">
    <property type="entry name" value="2FE2S_FER_2"/>
    <property type="match status" value="1"/>
</dbReference>
<dbReference type="OrthoDB" id="9810782at2"/>
<dbReference type="SUPFAM" id="SSF54292">
    <property type="entry name" value="2Fe-2S ferredoxin-like"/>
    <property type="match status" value="1"/>
</dbReference>
<dbReference type="SMART" id="SM00929">
    <property type="entry name" value="NADH-G_4Fe-4S_3"/>
    <property type="match status" value="1"/>
</dbReference>
<evidence type="ECO:0000313" key="16">
    <source>
        <dbReference type="Proteomes" id="UP000005744"/>
    </source>
</evidence>
<dbReference type="PROSITE" id="PS00641">
    <property type="entry name" value="COMPLEX1_75K_1"/>
    <property type="match status" value="1"/>
</dbReference>
<keyword evidence="7 11" id="KW-0411">Iron-sulfur</keyword>
<dbReference type="Pfam" id="PF22151">
    <property type="entry name" value="Fer4_NDSU1"/>
    <property type="match status" value="1"/>
</dbReference>
<dbReference type="Pfam" id="PF13510">
    <property type="entry name" value="Fer2_4"/>
    <property type="match status" value="1"/>
</dbReference>
<dbReference type="GO" id="GO:0051537">
    <property type="term" value="F:2 iron, 2 sulfur cluster binding"/>
    <property type="evidence" value="ECO:0007669"/>
    <property type="project" value="UniProtKB-UniRule"/>
</dbReference>
<evidence type="ECO:0000259" key="13">
    <source>
        <dbReference type="PROSITE" id="PS51669"/>
    </source>
</evidence>
<dbReference type="GO" id="GO:0051539">
    <property type="term" value="F:4 iron, 4 sulfur cluster binding"/>
    <property type="evidence" value="ECO:0007669"/>
    <property type="project" value="UniProtKB-KW"/>
</dbReference>
<dbReference type="SUPFAM" id="SSF54862">
    <property type="entry name" value="4Fe-4S ferredoxins"/>
    <property type="match status" value="1"/>
</dbReference>
<dbReference type="SUPFAM" id="SSF53706">
    <property type="entry name" value="Formate dehydrogenase/DMSO reductase, domains 1-3"/>
    <property type="match status" value="1"/>
</dbReference>
<proteinExistence type="inferred from homology"/>
<dbReference type="Gene3D" id="3.10.20.740">
    <property type="match status" value="1"/>
</dbReference>
<dbReference type="Pfam" id="PF10588">
    <property type="entry name" value="NADH-G_4Fe-4S_3"/>
    <property type="match status" value="1"/>
</dbReference>
<keyword evidence="11" id="KW-0874">Quinone</keyword>
<evidence type="ECO:0000256" key="11">
    <source>
        <dbReference type="RuleBase" id="RU003525"/>
    </source>
</evidence>
<evidence type="ECO:0000259" key="14">
    <source>
        <dbReference type="PROSITE" id="PS51839"/>
    </source>
</evidence>
<dbReference type="STRING" id="395493.BegalDRAFT_1884"/>
<comment type="function">
    <text evidence="11">NDH-1 shuttles electrons from NADH, via FMN and iron-sulfur (Fe-S) centers, to quinones in the respiratory chain. Couples the redox reaction to proton translocation (for every two electrons transferred, four hydrogen ions are translocated across the cytoplasmic membrane), and thus conserves the redox energy in a proton gradient.</text>
</comment>
<dbReference type="PROSITE" id="PS00643">
    <property type="entry name" value="COMPLEX1_75K_3"/>
    <property type="match status" value="1"/>
</dbReference>
<dbReference type="GO" id="GO:0042773">
    <property type="term" value="P:ATP synthesis coupled electron transport"/>
    <property type="evidence" value="ECO:0007669"/>
    <property type="project" value="InterPro"/>
</dbReference>
<dbReference type="PROSITE" id="PS51839">
    <property type="entry name" value="4FE4S_HC3"/>
    <property type="match status" value="1"/>
</dbReference>
<dbReference type="InterPro" id="IPR050123">
    <property type="entry name" value="Prok_molybdopt-oxidoreductase"/>
</dbReference>
<dbReference type="Pfam" id="PF00384">
    <property type="entry name" value="Molybdopterin"/>
    <property type="match status" value="1"/>
</dbReference>
<dbReference type="HOGENOM" id="CLU_000422_11_6_6"/>
<feature type="domain" description="2Fe-2S ferredoxin-type" evidence="12">
    <location>
        <begin position="1"/>
        <end position="78"/>
    </location>
</feature>
<comment type="subunit">
    <text evidence="9">Composed of 13 different subunits. Subunits NuoCD, E, F, and G constitute the peripheral sector of the complex.</text>
</comment>
<evidence type="ECO:0000256" key="4">
    <source>
        <dbReference type="ARBA" id="ARBA00022723"/>
    </source>
</evidence>
<evidence type="ECO:0000256" key="6">
    <source>
        <dbReference type="ARBA" id="ARBA00023004"/>
    </source>
</evidence>
<keyword evidence="5 11" id="KW-1278">Translocase</keyword>
<dbReference type="Gene3D" id="3.40.228.10">
    <property type="entry name" value="Dimethylsulfoxide Reductase, domain 2"/>
    <property type="match status" value="1"/>
</dbReference>
<dbReference type="NCBIfam" id="TIGR01973">
    <property type="entry name" value="NuoG"/>
    <property type="match status" value="1"/>
</dbReference>
<dbReference type="EC" id="7.1.1.-" evidence="11"/>
<dbReference type="InterPro" id="IPR001041">
    <property type="entry name" value="2Fe-2S_ferredoxin-type"/>
</dbReference>
<dbReference type="InterPro" id="IPR036010">
    <property type="entry name" value="2Fe-2S_ferredoxin-like_sf"/>
</dbReference>
<comment type="cofactor">
    <cofactor evidence="11">
        <name>[2Fe-2S] cluster</name>
        <dbReference type="ChEBI" id="CHEBI:190135"/>
    </cofactor>
    <text evidence="11">Binds 1 [2Fe-2S] cluster per subunit.</text>
</comment>
<evidence type="ECO:0000256" key="2">
    <source>
        <dbReference type="ARBA" id="ARBA00005404"/>
    </source>
</evidence>
<dbReference type="InterPro" id="IPR006963">
    <property type="entry name" value="Mopterin_OxRdtase_4Fe-4S_dom"/>
</dbReference>
<keyword evidence="8 11" id="KW-0520">NAD</keyword>
<dbReference type="Proteomes" id="UP000005744">
    <property type="component" value="Unassembled WGS sequence"/>
</dbReference>
<protein>
    <recommendedName>
        <fullName evidence="11">NADH-quinone oxidoreductase</fullName>
        <ecNumber evidence="11">7.1.1.-</ecNumber>
    </recommendedName>
</protein>
<reference evidence="15 16" key="1">
    <citation type="submission" date="2011-11" db="EMBL/GenBank/DDBJ databases">
        <title>Improved High-Quality Draft sequence of Beggiatoa alba B18lD.</title>
        <authorList>
            <consortium name="US DOE Joint Genome Institute"/>
            <person name="Lucas S."/>
            <person name="Han J."/>
            <person name="Lapidus A."/>
            <person name="Cheng J.-F."/>
            <person name="Goodwin L."/>
            <person name="Pitluck S."/>
            <person name="Peters L."/>
            <person name="Mikhailova N."/>
            <person name="Held B."/>
            <person name="Detter J.C."/>
            <person name="Han C."/>
            <person name="Tapia R."/>
            <person name="Land M."/>
            <person name="Hauser L."/>
            <person name="Kyrpides N."/>
            <person name="Ivanova N."/>
            <person name="Pagani I."/>
            <person name="Samuel K."/>
            <person name="Teske A."/>
            <person name="Mueller J."/>
            <person name="Woyke T."/>
        </authorList>
    </citation>
    <scope>NUCLEOTIDE SEQUENCE [LARGE SCALE GENOMIC DNA]</scope>
    <source>
        <strain evidence="15 16">B18LD</strain>
    </source>
</reference>
<comment type="similarity">
    <text evidence="2 11">Belongs to the complex I 75 kDa subunit family.</text>
</comment>
<sequence length="794" mass="86028">MATIEIDGKTYEAEPGTMLIKVTDANGIDIPRFCYHKKLSVAANCRMCLVEVEKAPKPMPACATPVMDGMKVYTRSTKALLAQKAVMEFLLINHPLDCPICDQGGECELQDIAIGYGGDASNYQEGKRVVADKNLGPLVATEMTRCIHCTRCVRFSEEIAGTTELGATGRGEHTKIGTYVAKTVNSELSGNIVDLCPVGALTNKVFRFSARAWEMQQYDGIAPHDGIGSHVHLHVRRGEVMRLVPKENEAINEVWLSDRDRYSYTALKAADRLTVPMIKKDGQWHETDWETALSVAVDGLKKVIKTHQSKAIGALASATATLEELYLLQKLMRGIGSNNIDHRLRQTDFSQQEFAPLYPSLGQSISDLEASNAVLVIGSHIRKEQPLLNHRLRKASLRGGKVMFVNPVRYEFNYPVAAELISSPEQLVIHLAGIAKALLLKQPATVPTGIESLVASINPDTTQQQIATYLSAGERSTLLLGALATSHPQYAIINALANAIAQLSNSKLGYLAESANTVGAYLAGVLPHRGAAGESLKTAGLDAQALLTDNGVKGYVLLGVEPELDSIWGTATLQTLKQADFVVSITAYCTPAIESYAHVVLPMSLFAETSGTFVNTEGKWQSFTGAVKPTGEIRPAWKILRVLGNLFNLAGFDYVSSEEVRDELKQQVGDRANAVTTNSIRLPTALPTSQINGELQRITELPLYAVDALVRRADALQNTTDAKTTQGIHLNTLTLNKQGLGKAAQVKVKQGDATLQLAIVIDERVPDDCALIYAGQETTAVLGSWHGRLKLSVA</sequence>
<dbReference type="PANTHER" id="PTHR43105:SF13">
    <property type="entry name" value="NADH-UBIQUINONE OXIDOREDUCTASE 75 KDA SUBUNIT, MITOCHONDRIAL"/>
    <property type="match status" value="1"/>
</dbReference>